<dbReference type="RefSeq" id="WP_111409289.1">
    <property type="nucleotide sequence ID" value="NZ_QKXH01000003.1"/>
</dbReference>
<dbReference type="SUPFAM" id="SSF55729">
    <property type="entry name" value="Acyl-CoA N-acyltransferases (Nat)"/>
    <property type="match status" value="1"/>
</dbReference>
<dbReference type="Proteomes" id="UP000249177">
    <property type="component" value="Unassembled WGS sequence"/>
</dbReference>
<sequence length="175" mass="20331">MVDINFTPFPILTTERLTLRQLSIDDTQNIFALRSDAEINKYLDREPCKTIDDAINFIKKINYNVKNNNSIYWVISLTRTKTFVGTICLFDFSNEKNSCEIGYELMTKFQGQGIMKEAAQVVIDYVFQTLKVEKILAFTHYENQDSTNLLLKFNFVKSLETDKENPNLNIFTLAQ</sequence>
<dbReference type="GO" id="GO:0016747">
    <property type="term" value="F:acyltransferase activity, transferring groups other than amino-acyl groups"/>
    <property type="evidence" value="ECO:0007669"/>
    <property type="project" value="InterPro"/>
</dbReference>
<accession>A0A2W7TXP2</accession>
<protein>
    <submittedName>
        <fullName evidence="2">N-acetyltransferase</fullName>
    </submittedName>
</protein>
<dbReference type="Pfam" id="PF13302">
    <property type="entry name" value="Acetyltransf_3"/>
    <property type="match status" value="1"/>
</dbReference>
<dbReference type="Gene3D" id="3.40.630.30">
    <property type="match status" value="1"/>
</dbReference>
<evidence type="ECO:0000259" key="1">
    <source>
        <dbReference type="Pfam" id="PF13302"/>
    </source>
</evidence>
<dbReference type="InterPro" id="IPR016181">
    <property type="entry name" value="Acyl_CoA_acyltransferase"/>
</dbReference>
<dbReference type="InterPro" id="IPR000182">
    <property type="entry name" value="GNAT_dom"/>
</dbReference>
<keyword evidence="3" id="KW-1185">Reference proteome</keyword>
<dbReference type="EMBL" id="QKXH01000003">
    <property type="protein sequence ID" value="PZX94254.1"/>
    <property type="molecule type" value="Genomic_DNA"/>
</dbReference>
<reference evidence="2 3" key="1">
    <citation type="submission" date="2018-06" db="EMBL/GenBank/DDBJ databases">
        <title>Flavobacterium sp IMCC34762, genome.</title>
        <authorList>
            <person name="Joung Y."/>
            <person name="Cho J."/>
            <person name="Song J."/>
        </authorList>
    </citation>
    <scope>NUCLEOTIDE SEQUENCE [LARGE SCALE GENOMIC DNA]</scope>
    <source>
        <strain evidence="2 3">IMCC34762</strain>
    </source>
</reference>
<keyword evidence="2" id="KW-0808">Transferase</keyword>
<comment type="caution">
    <text evidence="2">The sequence shown here is derived from an EMBL/GenBank/DDBJ whole genome shotgun (WGS) entry which is preliminary data.</text>
</comment>
<dbReference type="OrthoDB" id="9811523at2"/>
<dbReference type="PANTHER" id="PTHR43792">
    <property type="entry name" value="GNAT FAMILY, PUTATIVE (AFU_ORTHOLOGUE AFUA_3G00765)-RELATED-RELATED"/>
    <property type="match status" value="1"/>
</dbReference>
<evidence type="ECO:0000313" key="3">
    <source>
        <dbReference type="Proteomes" id="UP000249177"/>
    </source>
</evidence>
<dbReference type="AlphaFoldDB" id="A0A2W7TXP2"/>
<feature type="domain" description="N-acetyltransferase" evidence="1">
    <location>
        <begin position="16"/>
        <end position="155"/>
    </location>
</feature>
<name>A0A2W7TXP2_9FLAO</name>
<proteinExistence type="predicted"/>
<dbReference type="InterPro" id="IPR051531">
    <property type="entry name" value="N-acetyltransferase"/>
</dbReference>
<evidence type="ECO:0000313" key="2">
    <source>
        <dbReference type="EMBL" id="PZX94254.1"/>
    </source>
</evidence>
<organism evidence="2 3">
    <name type="scientific">Flavobacterium aquariorum</name>
    <dbReference type="NCBI Taxonomy" id="2217670"/>
    <lineage>
        <taxon>Bacteria</taxon>
        <taxon>Pseudomonadati</taxon>
        <taxon>Bacteroidota</taxon>
        <taxon>Flavobacteriia</taxon>
        <taxon>Flavobacteriales</taxon>
        <taxon>Flavobacteriaceae</taxon>
        <taxon>Flavobacterium</taxon>
    </lineage>
</organism>
<gene>
    <name evidence="2" type="ORF">DOS84_06420</name>
</gene>